<evidence type="ECO:0000256" key="3">
    <source>
        <dbReference type="ARBA" id="ARBA00022840"/>
    </source>
</evidence>
<keyword evidence="2" id="KW-0547">Nucleotide-binding</keyword>
<dbReference type="Pfam" id="PF00005">
    <property type="entry name" value="ABC_tran"/>
    <property type="match status" value="1"/>
</dbReference>
<dbReference type="GO" id="GO:0005524">
    <property type="term" value="F:ATP binding"/>
    <property type="evidence" value="ECO:0007669"/>
    <property type="project" value="UniProtKB-KW"/>
</dbReference>
<dbReference type="InterPro" id="IPR027417">
    <property type="entry name" value="P-loop_NTPase"/>
</dbReference>
<protein>
    <submittedName>
        <fullName evidence="5">ABC transporter ATP-binding protein</fullName>
    </submittedName>
</protein>
<comment type="caution">
    <text evidence="5">The sequence shown here is derived from an EMBL/GenBank/DDBJ whole genome shotgun (WGS) entry which is preliminary data.</text>
</comment>
<sequence>MSVIKCKEVTKIYGRAKAIHNLSFTIEENKITGLIGRNGAGKSTLLKMIAGLIKKSDGEISVFSEQPFNSLKVSSNLIFIDENMIFPNSLSLIEIIKAAGTFYSNWDKELAHGLLTYFSFKGNERYEHLSKGKKGTFNMIVGLSARCPITIFDEPTNGMDASVRKDFYRALLKDYLAFPRTIILSSHLLAEMEHILEDILLIKDGQKCLHMPVLDMKEFAIGLSGQPELVEEWIKGLKVLHKKNIGSNQVYVVVEDQFNKDEKDQVKSKGIELSSVSTEELCVFLTDKMTGGIDDVFNRN</sequence>
<evidence type="ECO:0000313" key="6">
    <source>
        <dbReference type="Proteomes" id="UP000481043"/>
    </source>
</evidence>
<dbReference type="SUPFAM" id="SSF52540">
    <property type="entry name" value="P-loop containing nucleoside triphosphate hydrolases"/>
    <property type="match status" value="1"/>
</dbReference>
<keyword evidence="6" id="KW-1185">Reference proteome</keyword>
<gene>
    <name evidence="5" type="ORF">G4D63_04160</name>
</gene>
<dbReference type="PANTHER" id="PTHR42939:SF1">
    <property type="entry name" value="ABC TRANSPORTER ATP-BINDING PROTEIN ALBC-RELATED"/>
    <property type="match status" value="1"/>
</dbReference>
<accession>A0A6M0Q3I9</accession>
<dbReference type="GO" id="GO:0016887">
    <property type="term" value="F:ATP hydrolysis activity"/>
    <property type="evidence" value="ECO:0007669"/>
    <property type="project" value="InterPro"/>
</dbReference>
<dbReference type="AlphaFoldDB" id="A0A6M0Q3I9"/>
<dbReference type="Gene3D" id="3.40.50.300">
    <property type="entry name" value="P-loop containing nucleotide triphosphate hydrolases"/>
    <property type="match status" value="1"/>
</dbReference>
<evidence type="ECO:0000256" key="2">
    <source>
        <dbReference type="ARBA" id="ARBA00022741"/>
    </source>
</evidence>
<dbReference type="RefSeq" id="WP_163177969.1">
    <property type="nucleotide sequence ID" value="NZ_JAAIWM010000001.1"/>
</dbReference>
<dbReference type="CDD" id="cd03230">
    <property type="entry name" value="ABC_DR_subfamily_A"/>
    <property type="match status" value="1"/>
</dbReference>
<proteinExistence type="predicted"/>
<dbReference type="InterPro" id="IPR051782">
    <property type="entry name" value="ABC_Transporter_VariousFunc"/>
</dbReference>
<evidence type="ECO:0000259" key="4">
    <source>
        <dbReference type="PROSITE" id="PS50893"/>
    </source>
</evidence>
<dbReference type="InterPro" id="IPR003593">
    <property type="entry name" value="AAA+_ATPase"/>
</dbReference>
<organism evidence="5 6">
    <name type="scientific">Bacillus mesophilus</name>
    <dbReference type="NCBI Taxonomy" id="1808955"/>
    <lineage>
        <taxon>Bacteria</taxon>
        <taxon>Bacillati</taxon>
        <taxon>Bacillota</taxon>
        <taxon>Bacilli</taxon>
        <taxon>Bacillales</taxon>
        <taxon>Bacillaceae</taxon>
        <taxon>Bacillus</taxon>
    </lineage>
</organism>
<evidence type="ECO:0000313" key="5">
    <source>
        <dbReference type="EMBL" id="NEY70931.1"/>
    </source>
</evidence>
<dbReference type="EMBL" id="JAAIWM010000001">
    <property type="protein sequence ID" value="NEY70931.1"/>
    <property type="molecule type" value="Genomic_DNA"/>
</dbReference>
<dbReference type="SMART" id="SM00382">
    <property type="entry name" value="AAA"/>
    <property type="match status" value="1"/>
</dbReference>
<keyword evidence="3 5" id="KW-0067">ATP-binding</keyword>
<feature type="domain" description="ABC transporter" evidence="4">
    <location>
        <begin position="4"/>
        <end position="229"/>
    </location>
</feature>
<keyword evidence="1" id="KW-0813">Transport</keyword>
<dbReference type="PANTHER" id="PTHR42939">
    <property type="entry name" value="ABC TRANSPORTER ATP-BINDING PROTEIN ALBC-RELATED"/>
    <property type="match status" value="1"/>
</dbReference>
<evidence type="ECO:0000256" key="1">
    <source>
        <dbReference type="ARBA" id="ARBA00022448"/>
    </source>
</evidence>
<name>A0A6M0Q3I9_9BACI</name>
<dbReference type="PROSITE" id="PS50893">
    <property type="entry name" value="ABC_TRANSPORTER_2"/>
    <property type="match status" value="1"/>
</dbReference>
<reference evidence="5 6" key="1">
    <citation type="submission" date="2020-02" db="EMBL/GenBank/DDBJ databases">
        <title>Bacillus aquiflavi sp. nov., isolated from yellow water of strong flavor Chinese baijiu in Yibin region of China.</title>
        <authorList>
            <person name="Xie J."/>
        </authorList>
    </citation>
    <scope>NUCLEOTIDE SEQUENCE [LARGE SCALE GENOMIC DNA]</scope>
    <source>
        <strain evidence="5 6">SA4</strain>
    </source>
</reference>
<dbReference type="Proteomes" id="UP000481043">
    <property type="component" value="Unassembled WGS sequence"/>
</dbReference>
<dbReference type="InterPro" id="IPR003439">
    <property type="entry name" value="ABC_transporter-like_ATP-bd"/>
</dbReference>